<evidence type="ECO:0000313" key="3">
    <source>
        <dbReference type="Proteomes" id="UP000298030"/>
    </source>
</evidence>
<keyword evidence="3" id="KW-1185">Reference proteome</keyword>
<proteinExistence type="predicted"/>
<comment type="caution">
    <text evidence="2">The sequence shown here is derived from an EMBL/GenBank/DDBJ whole genome shotgun (WGS) entry which is preliminary data.</text>
</comment>
<feature type="region of interest" description="Disordered" evidence="1">
    <location>
        <begin position="1"/>
        <end position="34"/>
    </location>
</feature>
<feature type="compositionally biased region" description="Polar residues" evidence="1">
    <location>
        <begin position="1"/>
        <end position="13"/>
    </location>
</feature>
<dbReference type="Proteomes" id="UP000298030">
    <property type="component" value="Unassembled WGS sequence"/>
</dbReference>
<accession>A0A4Y7T809</accession>
<name>A0A4Y7T809_COPMI</name>
<sequence length="92" mass="9711">MPEATTTHPSSRPSIILGPSIRSPHTTHHSSSRAAKGVDRFRVLALLFCNRGATRSFGACTLDTLSSAISVALSVSLCGFVAFEGASQRRPV</sequence>
<organism evidence="2 3">
    <name type="scientific">Coprinellus micaceus</name>
    <name type="common">Glistening ink-cap mushroom</name>
    <name type="synonym">Coprinus micaceus</name>
    <dbReference type="NCBI Taxonomy" id="71717"/>
    <lineage>
        <taxon>Eukaryota</taxon>
        <taxon>Fungi</taxon>
        <taxon>Dikarya</taxon>
        <taxon>Basidiomycota</taxon>
        <taxon>Agaricomycotina</taxon>
        <taxon>Agaricomycetes</taxon>
        <taxon>Agaricomycetidae</taxon>
        <taxon>Agaricales</taxon>
        <taxon>Agaricineae</taxon>
        <taxon>Psathyrellaceae</taxon>
        <taxon>Coprinellus</taxon>
    </lineage>
</organism>
<dbReference type="EMBL" id="QPFP01000023">
    <property type="protein sequence ID" value="TEB30316.1"/>
    <property type="molecule type" value="Genomic_DNA"/>
</dbReference>
<dbReference type="AlphaFoldDB" id="A0A4Y7T809"/>
<evidence type="ECO:0000313" key="2">
    <source>
        <dbReference type="EMBL" id="TEB30316.1"/>
    </source>
</evidence>
<gene>
    <name evidence="2" type="ORF">FA13DRAFT_543116</name>
</gene>
<evidence type="ECO:0000256" key="1">
    <source>
        <dbReference type="SAM" id="MobiDB-lite"/>
    </source>
</evidence>
<protein>
    <submittedName>
        <fullName evidence="2">Uncharacterized protein</fullName>
    </submittedName>
</protein>
<reference evidence="2 3" key="1">
    <citation type="journal article" date="2019" name="Nat. Ecol. Evol.">
        <title>Megaphylogeny resolves global patterns of mushroom evolution.</title>
        <authorList>
            <person name="Varga T."/>
            <person name="Krizsan K."/>
            <person name="Foldi C."/>
            <person name="Dima B."/>
            <person name="Sanchez-Garcia M."/>
            <person name="Sanchez-Ramirez S."/>
            <person name="Szollosi G.J."/>
            <person name="Szarkandi J.G."/>
            <person name="Papp V."/>
            <person name="Albert L."/>
            <person name="Andreopoulos W."/>
            <person name="Angelini C."/>
            <person name="Antonin V."/>
            <person name="Barry K.W."/>
            <person name="Bougher N.L."/>
            <person name="Buchanan P."/>
            <person name="Buyck B."/>
            <person name="Bense V."/>
            <person name="Catcheside P."/>
            <person name="Chovatia M."/>
            <person name="Cooper J."/>
            <person name="Damon W."/>
            <person name="Desjardin D."/>
            <person name="Finy P."/>
            <person name="Geml J."/>
            <person name="Haridas S."/>
            <person name="Hughes K."/>
            <person name="Justo A."/>
            <person name="Karasinski D."/>
            <person name="Kautmanova I."/>
            <person name="Kiss B."/>
            <person name="Kocsube S."/>
            <person name="Kotiranta H."/>
            <person name="LaButti K.M."/>
            <person name="Lechner B.E."/>
            <person name="Liimatainen K."/>
            <person name="Lipzen A."/>
            <person name="Lukacs Z."/>
            <person name="Mihaltcheva S."/>
            <person name="Morgado L.N."/>
            <person name="Niskanen T."/>
            <person name="Noordeloos M.E."/>
            <person name="Ohm R.A."/>
            <person name="Ortiz-Santana B."/>
            <person name="Ovrebo C."/>
            <person name="Racz N."/>
            <person name="Riley R."/>
            <person name="Savchenko A."/>
            <person name="Shiryaev A."/>
            <person name="Soop K."/>
            <person name="Spirin V."/>
            <person name="Szebenyi C."/>
            <person name="Tomsovsky M."/>
            <person name="Tulloss R.E."/>
            <person name="Uehling J."/>
            <person name="Grigoriev I.V."/>
            <person name="Vagvolgyi C."/>
            <person name="Papp T."/>
            <person name="Martin F.M."/>
            <person name="Miettinen O."/>
            <person name="Hibbett D.S."/>
            <person name="Nagy L.G."/>
        </authorList>
    </citation>
    <scope>NUCLEOTIDE SEQUENCE [LARGE SCALE GENOMIC DNA]</scope>
    <source>
        <strain evidence="2 3">FP101781</strain>
    </source>
</reference>